<evidence type="ECO:0000313" key="8">
    <source>
        <dbReference type="Proteomes" id="UP001500213"/>
    </source>
</evidence>
<evidence type="ECO:0000256" key="4">
    <source>
        <dbReference type="ARBA" id="ARBA00022827"/>
    </source>
</evidence>
<evidence type="ECO:0000256" key="5">
    <source>
        <dbReference type="ARBA" id="ARBA00023002"/>
    </source>
</evidence>
<evidence type="ECO:0000256" key="3">
    <source>
        <dbReference type="ARBA" id="ARBA00022630"/>
    </source>
</evidence>
<keyword evidence="8" id="KW-1185">Reference proteome</keyword>
<evidence type="ECO:0000256" key="1">
    <source>
        <dbReference type="ARBA" id="ARBA00001974"/>
    </source>
</evidence>
<comment type="cofactor">
    <cofactor evidence="1">
        <name>FAD</name>
        <dbReference type="ChEBI" id="CHEBI:57692"/>
    </cofactor>
</comment>
<accession>A0ABP8AIM4</accession>
<evidence type="ECO:0000313" key="7">
    <source>
        <dbReference type="EMBL" id="GAA4184559.1"/>
    </source>
</evidence>
<name>A0ABP8AIM4_9MICO</name>
<evidence type="ECO:0000259" key="6">
    <source>
        <dbReference type="PROSITE" id="PS51387"/>
    </source>
</evidence>
<dbReference type="PROSITE" id="PS51387">
    <property type="entry name" value="FAD_PCMH"/>
    <property type="match status" value="1"/>
</dbReference>
<dbReference type="InterPro" id="IPR016166">
    <property type="entry name" value="FAD-bd_PCMH"/>
</dbReference>
<dbReference type="SUPFAM" id="SSF56176">
    <property type="entry name" value="FAD-binding/transporter-associated domain-like"/>
    <property type="match status" value="1"/>
</dbReference>
<dbReference type="Pfam" id="PF01565">
    <property type="entry name" value="FAD_binding_4"/>
    <property type="match status" value="1"/>
</dbReference>
<organism evidence="7 8">
    <name type="scientific">Gryllotalpicola kribbensis</name>
    <dbReference type="NCBI Taxonomy" id="993084"/>
    <lineage>
        <taxon>Bacteria</taxon>
        <taxon>Bacillati</taxon>
        <taxon>Actinomycetota</taxon>
        <taxon>Actinomycetes</taxon>
        <taxon>Micrococcales</taxon>
        <taxon>Microbacteriaceae</taxon>
        <taxon>Gryllotalpicola</taxon>
    </lineage>
</organism>
<dbReference type="Gene3D" id="3.40.462.20">
    <property type="match status" value="1"/>
</dbReference>
<dbReference type="PANTHER" id="PTHR42973:SF39">
    <property type="entry name" value="FAD-BINDING PCMH-TYPE DOMAIN-CONTAINING PROTEIN"/>
    <property type="match status" value="1"/>
</dbReference>
<dbReference type="InterPro" id="IPR016169">
    <property type="entry name" value="FAD-bd_PCMH_sub2"/>
</dbReference>
<keyword evidence="5" id="KW-0560">Oxidoreductase</keyword>
<keyword evidence="4" id="KW-0274">FAD</keyword>
<dbReference type="EMBL" id="BAABBX010000004">
    <property type="protein sequence ID" value="GAA4184559.1"/>
    <property type="molecule type" value="Genomic_DNA"/>
</dbReference>
<dbReference type="InterPro" id="IPR036318">
    <property type="entry name" value="FAD-bd_PCMH-like_sf"/>
</dbReference>
<comment type="caution">
    <text evidence="7">The sequence shown here is derived from an EMBL/GenBank/DDBJ whole genome shotgun (WGS) entry which is preliminary data.</text>
</comment>
<proteinExistence type="inferred from homology"/>
<sequence length="410" mass="41358">MAAAEHGLTVVPQATGHGAGAPVGDDALLLDTSGLASVSIDAEAKTATVGSGATWAAVNAAAFQQGLLGPAGSAGTVSISGYSFAGGIGWLVRRDGLASGAIRRVGYVDGLGRSRVASDDAREAVDRDALWAFRGAGGVGVATELEIDLFPAPALHAGRLLWPGEALETVAEAWAGSLSAIGPSVSSSLALIHLTAAPVVPAELRGRVAILLSVADPDGGDGAQPLLSAVRAAAHPLADDWGPADAARLAQIHLDPPDPVPALGDARWLEASALDLAPELLRTAHADDSPIVMMELRHVGGAAARRPGALTEVVAPLIYHAVGPLGRSTRPQLGDAFARAREVWGTADAGLAPGAWHDGAASVPDALPAPLATRARAIADEVDPLHRIRRSRILGGPFLGGPLLGGAAVR</sequence>
<comment type="similarity">
    <text evidence="2">Belongs to the oxygen-dependent FAD-linked oxidoreductase family.</text>
</comment>
<dbReference type="Gene3D" id="3.30.465.10">
    <property type="match status" value="1"/>
</dbReference>
<evidence type="ECO:0000256" key="2">
    <source>
        <dbReference type="ARBA" id="ARBA00005466"/>
    </source>
</evidence>
<gene>
    <name evidence="7" type="ORF">GCM10022288_05400</name>
</gene>
<reference evidence="8" key="1">
    <citation type="journal article" date="2019" name="Int. J. Syst. Evol. Microbiol.">
        <title>The Global Catalogue of Microorganisms (GCM) 10K type strain sequencing project: providing services to taxonomists for standard genome sequencing and annotation.</title>
        <authorList>
            <consortium name="The Broad Institute Genomics Platform"/>
            <consortium name="The Broad Institute Genome Sequencing Center for Infectious Disease"/>
            <person name="Wu L."/>
            <person name="Ma J."/>
        </authorList>
    </citation>
    <scope>NUCLEOTIDE SEQUENCE [LARGE SCALE GENOMIC DNA]</scope>
    <source>
        <strain evidence="8">JCM 17593</strain>
    </source>
</reference>
<dbReference type="InterPro" id="IPR006094">
    <property type="entry name" value="Oxid_FAD_bind_N"/>
</dbReference>
<dbReference type="Proteomes" id="UP001500213">
    <property type="component" value="Unassembled WGS sequence"/>
</dbReference>
<protein>
    <recommendedName>
        <fullName evidence="6">FAD-binding PCMH-type domain-containing protein</fullName>
    </recommendedName>
</protein>
<dbReference type="InterPro" id="IPR050416">
    <property type="entry name" value="FAD-linked_Oxidoreductase"/>
</dbReference>
<feature type="domain" description="FAD-binding PCMH-type" evidence="6">
    <location>
        <begin position="1"/>
        <end position="152"/>
    </location>
</feature>
<dbReference type="PANTHER" id="PTHR42973">
    <property type="entry name" value="BINDING OXIDOREDUCTASE, PUTATIVE (AFU_ORTHOLOGUE AFUA_1G17690)-RELATED"/>
    <property type="match status" value="1"/>
</dbReference>
<keyword evidence="3" id="KW-0285">Flavoprotein</keyword>